<name>A0A5U8XTE5_SALMU</name>
<sequence>MKQSVERLLKSLAPGSWFQGSHLFGKKTTNGPELEAGELVNLSTVIGSPSELDQMQGIKFKDVFSTWKRIALNGSNPNASPEELDTWSF</sequence>
<feature type="non-terminal residue" evidence="1">
    <location>
        <position position="89"/>
    </location>
</feature>
<proteinExistence type="predicted"/>
<reference evidence="1" key="1">
    <citation type="submission" date="2018-07" db="EMBL/GenBank/DDBJ databases">
        <authorList>
            <person name="Ashton P.M."/>
            <person name="Dallman T."/>
            <person name="Nair S."/>
            <person name="De Pinna E."/>
            <person name="Peters T."/>
            <person name="Grant K."/>
        </authorList>
    </citation>
    <scope>NUCLEOTIDE SEQUENCE</scope>
    <source>
        <strain evidence="1">142535</strain>
    </source>
</reference>
<dbReference type="EMBL" id="AAGUDP010000056">
    <property type="protein sequence ID" value="EBS0566342.1"/>
    <property type="molecule type" value="Genomic_DNA"/>
</dbReference>
<comment type="caution">
    <text evidence="1">The sequence shown here is derived from an EMBL/GenBank/DDBJ whole genome shotgun (WGS) entry which is preliminary data.</text>
</comment>
<organism evidence="1">
    <name type="scientific">Salmonella muenchen</name>
    <dbReference type="NCBI Taxonomy" id="596"/>
    <lineage>
        <taxon>Bacteria</taxon>
        <taxon>Pseudomonadati</taxon>
        <taxon>Pseudomonadota</taxon>
        <taxon>Gammaproteobacteria</taxon>
        <taxon>Enterobacterales</taxon>
        <taxon>Enterobacteriaceae</taxon>
        <taxon>Salmonella</taxon>
    </lineage>
</organism>
<gene>
    <name evidence="1" type="ORF">DTU56_25060</name>
</gene>
<dbReference type="AlphaFoldDB" id="A0A5U8XTE5"/>
<evidence type="ECO:0000313" key="1">
    <source>
        <dbReference type="EMBL" id="EBS0566342.1"/>
    </source>
</evidence>
<protein>
    <submittedName>
        <fullName evidence="1">Uncharacterized protein</fullName>
    </submittedName>
</protein>
<accession>A0A5U8XTE5</accession>